<dbReference type="AlphaFoldDB" id="X8AR65"/>
<dbReference type="InterPro" id="IPR000873">
    <property type="entry name" value="AMP-dep_synth/lig_dom"/>
</dbReference>
<accession>X8AR65</accession>
<gene>
    <name evidence="3" type="ORF">I553_7950</name>
</gene>
<feature type="domain" description="AMP-dependent synthetase/ligase" evidence="2">
    <location>
        <begin position="13"/>
        <end position="83"/>
    </location>
</feature>
<dbReference type="Pfam" id="PF00501">
    <property type="entry name" value="AMP-binding"/>
    <property type="match status" value="1"/>
</dbReference>
<dbReference type="PANTHER" id="PTHR45527:SF1">
    <property type="entry name" value="FATTY ACID SYNTHASE"/>
    <property type="match status" value="1"/>
</dbReference>
<sequence length="286" mass="30026">MVLPSDGLESAALVVAGEACTAEVADRWAPGRVMINAYGPTETTVYASVSAPLAPGTGAVPIGSPVPGAALFVLDGWLRPVPPAWWASCMSPRRGELWYWRRAALTASRFVACPFGGPGCGCIAPETWCRGARRAAAVSGPRRRAGQDSRLPHRTRRNPSSTKRIGWSGAGGGDRPRGSPWRQTPGRLHHRQRRPGHRARSAGRAATGVHDPAAVVALAAMPLTVNGKLDKRALPAPEYTVGAYRAPANAVEEILAGIYAQVLGHERVGPTTPSSTAAATASRRCG</sequence>
<dbReference type="GO" id="GO:0044550">
    <property type="term" value="P:secondary metabolite biosynthetic process"/>
    <property type="evidence" value="ECO:0007669"/>
    <property type="project" value="TreeGrafter"/>
</dbReference>
<name>X8AR65_MYCXE</name>
<organism evidence="3">
    <name type="scientific">Mycobacterium xenopi 4042</name>
    <dbReference type="NCBI Taxonomy" id="1299334"/>
    <lineage>
        <taxon>Bacteria</taxon>
        <taxon>Bacillati</taxon>
        <taxon>Actinomycetota</taxon>
        <taxon>Actinomycetes</taxon>
        <taxon>Mycobacteriales</taxon>
        <taxon>Mycobacteriaceae</taxon>
        <taxon>Mycobacterium</taxon>
    </lineage>
</organism>
<evidence type="ECO:0000259" key="2">
    <source>
        <dbReference type="Pfam" id="PF00501"/>
    </source>
</evidence>
<reference evidence="3" key="1">
    <citation type="submission" date="2014-01" db="EMBL/GenBank/DDBJ databases">
        <authorList>
            <person name="Brown-Elliot B."/>
            <person name="Wallace R."/>
            <person name="Lenaerts A."/>
            <person name="Ordway D."/>
            <person name="DeGroote M.A."/>
            <person name="Parker T."/>
            <person name="Sizemore C."/>
            <person name="Tallon L.J."/>
            <person name="Sadzewicz L.K."/>
            <person name="Sengamalay N."/>
            <person name="Fraser C.M."/>
            <person name="Hine E."/>
            <person name="Shefchek K.A."/>
            <person name="Das S.P."/>
            <person name="Tettelin H."/>
        </authorList>
    </citation>
    <scope>NUCLEOTIDE SEQUENCE [LARGE SCALE GENOMIC DNA]</scope>
    <source>
        <strain evidence="3">4042</strain>
    </source>
</reference>
<dbReference type="GO" id="GO:0005829">
    <property type="term" value="C:cytosol"/>
    <property type="evidence" value="ECO:0007669"/>
    <property type="project" value="TreeGrafter"/>
</dbReference>
<dbReference type="SUPFAM" id="SSF56801">
    <property type="entry name" value="Acetyl-CoA synthetase-like"/>
    <property type="match status" value="2"/>
</dbReference>
<comment type="caution">
    <text evidence="3">The sequence shown here is derived from an EMBL/GenBank/DDBJ whole genome shotgun (WGS) entry which is preliminary data.</text>
</comment>
<dbReference type="PANTHER" id="PTHR45527">
    <property type="entry name" value="NONRIBOSOMAL PEPTIDE SYNTHETASE"/>
    <property type="match status" value="1"/>
</dbReference>
<dbReference type="InterPro" id="IPR042099">
    <property type="entry name" value="ANL_N_sf"/>
</dbReference>
<dbReference type="Gene3D" id="3.40.50.12780">
    <property type="entry name" value="N-terminal domain of ligase-like"/>
    <property type="match status" value="1"/>
</dbReference>
<dbReference type="EMBL" id="JAOB01000047">
    <property type="protein sequence ID" value="EUA33538.1"/>
    <property type="molecule type" value="Genomic_DNA"/>
</dbReference>
<evidence type="ECO:0000313" key="3">
    <source>
        <dbReference type="EMBL" id="EUA33538.1"/>
    </source>
</evidence>
<protein>
    <submittedName>
        <fullName evidence="3">AMP-binding enzyme family protein</fullName>
    </submittedName>
</protein>
<dbReference type="Gene3D" id="3.30.300.30">
    <property type="match status" value="1"/>
</dbReference>
<feature type="compositionally biased region" description="Basic residues" evidence="1">
    <location>
        <begin position="187"/>
        <end position="201"/>
    </location>
</feature>
<dbReference type="GO" id="GO:0031177">
    <property type="term" value="F:phosphopantetheine binding"/>
    <property type="evidence" value="ECO:0007669"/>
    <property type="project" value="TreeGrafter"/>
</dbReference>
<dbReference type="InterPro" id="IPR045851">
    <property type="entry name" value="AMP-bd_C_sf"/>
</dbReference>
<feature type="region of interest" description="Disordered" evidence="1">
    <location>
        <begin position="137"/>
        <end position="208"/>
    </location>
</feature>
<dbReference type="PATRIC" id="fig|1299334.3.peg.5328"/>
<proteinExistence type="predicted"/>
<dbReference type="GO" id="GO:0043041">
    <property type="term" value="P:amino acid activation for nonribosomal peptide biosynthetic process"/>
    <property type="evidence" value="ECO:0007669"/>
    <property type="project" value="TreeGrafter"/>
</dbReference>
<evidence type="ECO:0000256" key="1">
    <source>
        <dbReference type="SAM" id="MobiDB-lite"/>
    </source>
</evidence>